<organism evidence="2 3">
    <name type="scientific">Hohaiivirga grylli</name>
    <dbReference type="NCBI Taxonomy" id="3133970"/>
    <lineage>
        <taxon>Bacteria</taxon>
        <taxon>Pseudomonadati</taxon>
        <taxon>Pseudomonadota</taxon>
        <taxon>Alphaproteobacteria</taxon>
        <taxon>Hyphomicrobiales</taxon>
        <taxon>Methylobacteriaceae</taxon>
        <taxon>Hohaiivirga</taxon>
    </lineage>
</organism>
<dbReference type="PROSITE" id="PS51257">
    <property type="entry name" value="PROKAR_LIPOPROTEIN"/>
    <property type="match status" value="1"/>
</dbReference>
<evidence type="ECO:0000256" key="1">
    <source>
        <dbReference type="SAM" id="SignalP"/>
    </source>
</evidence>
<gene>
    <name evidence="2" type="ORF">WJT86_09495</name>
</gene>
<accession>A0ABV0BKK1</accession>
<feature type="signal peptide" evidence="1">
    <location>
        <begin position="1"/>
        <end position="21"/>
    </location>
</feature>
<comment type="caution">
    <text evidence="2">The sequence shown here is derived from an EMBL/GenBank/DDBJ whole genome shotgun (WGS) entry which is preliminary data.</text>
</comment>
<dbReference type="Proteomes" id="UP001418637">
    <property type="component" value="Unassembled WGS sequence"/>
</dbReference>
<keyword evidence="3" id="KW-1185">Reference proteome</keyword>
<sequence>MKRFLIPTSLLIVAFTLSACANTSSRVQRTDYFSGLSISMPIGAAK</sequence>
<evidence type="ECO:0008006" key="4">
    <source>
        <dbReference type="Google" id="ProtNLM"/>
    </source>
</evidence>
<proteinExistence type="predicted"/>
<evidence type="ECO:0000313" key="2">
    <source>
        <dbReference type="EMBL" id="MEN3931290.1"/>
    </source>
</evidence>
<keyword evidence="1" id="KW-0732">Signal</keyword>
<protein>
    <recommendedName>
        <fullName evidence="4">Lipoprotein</fullName>
    </recommendedName>
</protein>
<reference evidence="2 3" key="1">
    <citation type="submission" date="2024-04" db="EMBL/GenBank/DDBJ databases">
        <title>A novel species isolated from cricket.</title>
        <authorList>
            <person name="Wang H.-C."/>
        </authorList>
    </citation>
    <scope>NUCLEOTIDE SEQUENCE [LARGE SCALE GENOMIC DNA]</scope>
    <source>
        <strain evidence="2 3">WL0021</strain>
    </source>
</reference>
<evidence type="ECO:0000313" key="3">
    <source>
        <dbReference type="Proteomes" id="UP001418637"/>
    </source>
</evidence>
<feature type="chain" id="PRO_5046946498" description="Lipoprotein" evidence="1">
    <location>
        <begin position="22"/>
        <end position="46"/>
    </location>
</feature>
<dbReference type="EMBL" id="JBBYXI010000003">
    <property type="protein sequence ID" value="MEN3931290.1"/>
    <property type="molecule type" value="Genomic_DNA"/>
</dbReference>
<dbReference type="RefSeq" id="WP_346337325.1">
    <property type="nucleotide sequence ID" value="NZ_JBBYXI010000003.1"/>
</dbReference>
<name>A0ABV0BKK1_9HYPH</name>